<reference evidence="10" key="1">
    <citation type="journal article" date="2014" name="PLoS Negl. Trop. Dis.">
        <title>An updated insight into the Sialotranscriptome of Triatoma infestans: developmental stage and geographic variations.</title>
        <authorList>
            <person name="Schwarz A."/>
            <person name="Medrano-Mercado N."/>
            <person name="Schaub G.A."/>
            <person name="Struchiner C.J."/>
            <person name="Bargues M.D."/>
            <person name="Levy M.Z."/>
            <person name="Ribeiro J.M."/>
        </authorList>
    </citation>
    <scope>NUCLEOTIDE SEQUENCE</scope>
    <source>
        <strain evidence="10">Chile</strain>
        <tissue evidence="10">Salivary glands</tissue>
    </source>
</reference>
<evidence type="ECO:0000256" key="7">
    <source>
        <dbReference type="ARBA" id="ARBA00038016"/>
    </source>
</evidence>
<keyword evidence="6" id="KW-0687">Ribonucleoprotein</keyword>
<dbReference type="InterPro" id="IPR036610">
    <property type="entry name" value="PEBP-like_sf"/>
</dbReference>
<name>A0A023F7H3_TRIIF</name>
<dbReference type="AlphaFoldDB" id="A0A023F7H3"/>
<evidence type="ECO:0000256" key="6">
    <source>
        <dbReference type="ARBA" id="ARBA00023274"/>
    </source>
</evidence>
<keyword evidence="5" id="KW-0496">Mitochondrion</keyword>
<evidence type="ECO:0000256" key="9">
    <source>
        <dbReference type="ARBA" id="ARBA00041206"/>
    </source>
</evidence>
<dbReference type="FunFam" id="3.90.280.10:FF:000002">
    <property type="entry name" value="39S ribosomal protein L38, mitochondrial"/>
    <property type="match status" value="1"/>
</dbReference>
<keyword evidence="4" id="KW-0175">Coiled coil</keyword>
<proteinExistence type="evidence at transcript level"/>
<dbReference type="PANTHER" id="PTHR11362">
    <property type="entry name" value="PHOSPHATIDYLETHANOLAMINE-BINDING PROTEIN"/>
    <property type="match status" value="1"/>
</dbReference>
<keyword evidence="3 10" id="KW-0689">Ribosomal protein</keyword>
<dbReference type="GO" id="GO:0005762">
    <property type="term" value="C:mitochondrial large ribosomal subunit"/>
    <property type="evidence" value="ECO:0007669"/>
    <property type="project" value="TreeGrafter"/>
</dbReference>
<dbReference type="CDD" id="cd00866">
    <property type="entry name" value="PEBP_euk"/>
    <property type="match status" value="1"/>
</dbReference>
<evidence type="ECO:0000256" key="2">
    <source>
        <dbReference type="ARBA" id="ARBA00022946"/>
    </source>
</evidence>
<dbReference type="InterPro" id="IPR035810">
    <property type="entry name" value="PEBP_euk"/>
</dbReference>
<dbReference type="SUPFAM" id="SSF49777">
    <property type="entry name" value="PEBP-like"/>
    <property type="match status" value="1"/>
</dbReference>
<comment type="similarity">
    <text evidence="7">Belongs to the phosphatidylethanolamine-binding protein family. Mitochondrion-specific ribosomal protein mL38 subfamily.</text>
</comment>
<evidence type="ECO:0000256" key="5">
    <source>
        <dbReference type="ARBA" id="ARBA00023128"/>
    </source>
</evidence>
<evidence type="ECO:0000256" key="3">
    <source>
        <dbReference type="ARBA" id="ARBA00022980"/>
    </source>
</evidence>
<dbReference type="PANTHER" id="PTHR11362:SF133">
    <property type="entry name" value="LARGE RIBOSOMAL SUBUNIT PROTEIN ML38"/>
    <property type="match status" value="1"/>
</dbReference>
<evidence type="ECO:0000256" key="4">
    <source>
        <dbReference type="ARBA" id="ARBA00023054"/>
    </source>
</evidence>
<sequence>MALRASNVLFKGTDCLKSFVRYKSQRRALGKPPGIARSLEQRLSELYYKDPEICFKVNIGFALKKVQRREVCLEHGKHIKKNRDNAELEKLSRSGELCIPLDEVEREWSKTVAPTQVKAMAEHYAVYEHLFGDAYFYPVVNMDINYTNGDLAVPAYWGNIVKPEEAKSVPDVSFECKPDTLWTLVMTTPDGNFSSENMECCHWFVGNIKNGDLKSGEVIMDYMQPLPVQGLGYLRYIFILYKQEELLDYSSLKLKSDKNALEERTFSTYEFYKERQKSLTPAGLSFFTADWDQTVTEYFNKTFSCDCPKFVYDFPEHFYKKQTWFPLRQPFNLYLDRYRDQKEIAKEYLVKKLKATDPFKEPAKPLLYPNAVPFKPGTPSWLKNEIIKERLGLGRAKDFL</sequence>
<dbReference type="InterPro" id="IPR008914">
    <property type="entry name" value="PEBP"/>
</dbReference>
<dbReference type="GO" id="GO:0005743">
    <property type="term" value="C:mitochondrial inner membrane"/>
    <property type="evidence" value="ECO:0007669"/>
    <property type="project" value="UniProtKB-ARBA"/>
</dbReference>
<evidence type="ECO:0000256" key="8">
    <source>
        <dbReference type="ARBA" id="ARBA00039444"/>
    </source>
</evidence>
<dbReference type="Pfam" id="PF01161">
    <property type="entry name" value="PBP"/>
    <property type="match status" value="1"/>
</dbReference>
<keyword evidence="2" id="KW-0809">Transit peptide</keyword>
<evidence type="ECO:0000256" key="1">
    <source>
        <dbReference type="ARBA" id="ARBA00004173"/>
    </source>
</evidence>
<dbReference type="Gene3D" id="3.90.280.10">
    <property type="entry name" value="PEBP-like"/>
    <property type="match status" value="1"/>
</dbReference>
<comment type="subcellular location">
    <subcellularLocation>
        <location evidence="1">Mitochondrion</location>
    </subcellularLocation>
</comment>
<dbReference type="EMBL" id="GBBI01001517">
    <property type="protein sequence ID" value="JAC17195.1"/>
    <property type="molecule type" value="mRNA"/>
</dbReference>
<accession>A0A023F7H3</accession>
<protein>
    <recommendedName>
        <fullName evidence="8">Large ribosomal subunit protein mL38</fullName>
    </recommendedName>
    <alternativeName>
        <fullName evidence="9">39S ribosomal protein L38, mitochondrial</fullName>
    </alternativeName>
</protein>
<organism evidence="10">
    <name type="scientific">Triatoma infestans</name>
    <name type="common">Assassin bug</name>
    <dbReference type="NCBI Taxonomy" id="30076"/>
    <lineage>
        <taxon>Eukaryota</taxon>
        <taxon>Metazoa</taxon>
        <taxon>Ecdysozoa</taxon>
        <taxon>Arthropoda</taxon>
        <taxon>Hexapoda</taxon>
        <taxon>Insecta</taxon>
        <taxon>Pterygota</taxon>
        <taxon>Neoptera</taxon>
        <taxon>Paraneoptera</taxon>
        <taxon>Hemiptera</taxon>
        <taxon>Heteroptera</taxon>
        <taxon>Panheteroptera</taxon>
        <taxon>Cimicomorpha</taxon>
        <taxon>Reduviidae</taxon>
        <taxon>Triatominae</taxon>
        <taxon>Triatoma</taxon>
    </lineage>
</organism>
<evidence type="ECO:0000313" key="10">
    <source>
        <dbReference type="EMBL" id="JAC17195.1"/>
    </source>
</evidence>